<proteinExistence type="predicted"/>
<feature type="domain" description="Bacteriophage phiJL001 Gp84 C-terminal" evidence="1">
    <location>
        <begin position="191"/>
        <end position="264"/>
    </location>
</feature>
<reference evidence="2 3" key="1">
    <citation type="journal article" date="2014" name="J. Bacteriol.">
        <title>Characterization of novel virulent broad-host-range phages of Xylella fastidiosa and Xanthomonas.</title>
        <authorList>
            <person name="Ahern S.J."/>
            <person name="Das M."/>
            <person name="Bhowmick T.S."/>
            <person name="Young R."/>
            <person name="Gonzalez C.F."/>
        </authorList>
    </citation>
    <scope>NUCLEOTIDE SEQUENCE [LARGE SCALE GENOMIC DNA]</scope>
</reference>
<organism evidence="2 3">
    <name type="scientific">Xylella phage Sano</name>
    <dbReference type="NCBI Taxonomy" id="1415148"/>
    <lineage>
        <taxon>Viruses</taxon>
        <taxon>Duplodnaviria</taxon>
        <taxon>Heunggongvirae</taxon>
        <taxon>Uroviricota</taxon>
        <taxon>Caudoviricetes</taxon>
        <taxon>Casjensviridae</taxon>
        <taxon>Sanovirus</taxon>
        <taxon>Sanovirus sano</taxon>
        <taxon>Xylella virus Sano</taxon>
    </lineage>
</organism>
<protein>
    <submittedName>
        <fullName evidence="2">Tail assembly protein</fullName>
    </submittedName>
</protein>
<dbReference type="OrthoDB" id="5153at10239"/>
<gene>
    <name evidence="2" type="ORF">Sano_49</name>
</gene>
<dbReference type="Proteomes" id="UP000018621">
    <property type="component" value="Segment"/>
</dbReference>
<evidence type="ECO:0000313" key="3">
    <source>
        <dbReference type="Proteomes" id="UP000018621"/>
    </source>
</evidence>
<sequence>MSLAQYESSKEQGSRVELYLFESDDGRYRWAYTTDARERSIGPITYRPEAIKRGELKQTAGDANVESLEVVVPFDNPVAAAHVPYLPPRPIKLTIYAYQRNDPGAEIVQAFTGFVTSFSQKGADATLQCSQIIDNLSQTVPWVVFKVGCVWALYQIGCGVDKSLWRRDALITTVDGYTLGSPEFASKPTGYYTNGFIVDRETGEQRFITAHDAATATIKVVYPFQTVQGGQILDVYAGCARTKEVCSGKFNNKINYVGFDHFPTYNVFQQGIT</sequence>
<name>V5Q7H0_9CAUD</name>
<dbReference type="Pfam" id="PF09356">
    <property type="entry name" value="Phage_BR0599"/>
    <property type="match status" value="1"/>
</dbReference>
<accession>V5Q7H0</accession>
<evidence type="ECO:0000313" key="2">
    <source>
        <dbReference type="EMBL" id="AHB12069.1"/>
    </source>
</evidence>
<keyword evidence="3" id="KW-1185">Reference proteome</keyword>
<dbReference type="InterPro" id="IPR018964">
    <property type="entry name" value="Phage_phiJL001_Gp84_C"/>
</dbReference>
<dbReference type="EMBL" id="KF626665">
    <property type="protein sequence ID" value="AHB12069.1"/>
    <property type="molecule type" value="Genomic_DNA"/>
</dbReference>
<dbReference type="Pfam" id="PF09931">
    <property type="entry name" value="Phage_phiJL001_Gp84_N"/>
    <property type="match status" value="1"/>
</dbReference>
<evidence type="ECO:0000259" key="1">
    <source>
        <dbReference type="Pfam" id="PF09356"/>
    </source>
</evidence>